<dbReference type="Gene3D" id="1.10.10.10">
    <property type="entry name" value="Winged helix-like DNA-binding domain superfamily/Winged helix DNA-binding domain"/>
    <property type="match status" value="1"/>
</dbReference>
<evidence type="ECO:0000259" key="6">
    <source>
        <dbReference type="Pfam" id="PF08281"/>
    </source>
</evidence>
<accession>A0A1M4Z1S5</accession>
<dbReference type="GO" id="GO:0006352">
    <property type="term" value="P:DNA-templated transcription initiation"/>
    <property type="evidence" value="ECO:0007669"/>
    <property type="project" value="InterPro"/>
</dbReference>
<dbReference type="GO" id="GO:0003677">
    <property type="term" value="F:DNA binding"/>
    <property type="evidence" value="ECO:0007669"/>
    <property type="project" value="InterPro"/>
</dbReference>
<comment type="similarity">
    <text evidence="1">Belongs to the sigma-70 factor family. ECF subfamily.</text>
</comment>
<protein>
    <submittedName>
        <fullName evidence="7">RNA polymerase sigma-70 factor, ECF subfamily</fullName>
    </submittedName>
</protein>
<feature type="domain" description="RNA polymerase sigma-70 region 2" evidence="5">
    <location>
        <begin position="33"/>
        <end position="90"/>
    </location>
</feature>
<dbReference type="Gene3D" id="1.10.1740.10">
    <property type="match status" value="1"/>
</dbReference>
<dbReference type="Pfam" id="PF08281">
    <property type="entry name" value="Sigma70_r4_2"/>
    <property type="match status" value="1"/>
</dbReference>
<dbReference type="InterPro" id="IPR014327">
    <property type="entry name" value="RNA_pol_sigma70_bacteroid"/>
</dbReference>
<dbReference type="PANTHER" id="PTHR43133">
    <property type="entry name" value="RNA POLYMERASE ECF-TYPE SIGMA FACTO"/>
    <property type="match status" value="1"/>
</dbReference>
<evidence type="ECO:0000256" key="2">
    <source>
        <dbReference type="ARBA" id="ARBA00023015"/>
    </source>
</evidence>
<dbReference type="SUPFAM" id="SSF88946">
    <property type="entry name" value="Sigma2 domain of RNA polymerase sigma factors"/>
    <property type="match status" value="1"/>
</dbReference>
<keyword evidence="4" id="KW-0804">Transcription</keyword>
<dbReference type="AlphaFoldDB" id="A0A1M4Z1S5"/>
<dbReference type="InterPro" id="IPR014284">
    <property type="entry name" value="RNA_pol_sigma-70_dom"/>
</dbReference>
<dbReference type="InterPro" id="IPR013249">
    <property type="entry name" value="RNA_pol_sigma70_r4_t2"/>
</dbReference>
<evidence type="ECO:0000259" key="5">
    <source>
        <dbReference type="Pfam" id="PF04542"/>
    </source>
</evidence>
<sequence length="204" mass="24146">MGGLIIMYEYNDLSDNELYDLLADDNEDAFTLLYQRYWKRLIYKALQKLESHTDAEEVVQDAFIDLWNSRRRIRIQHGFHTYIAAVVKYKVMARMTLNKNLSHQGVNDVHQMMVVDNSTQEWLNFSDLQLEIEAAIQTLPEKCQLVFRMSREDGLTDQQIADRLELSRKTIEAHISKALRMLRKSIQRFSALLFRFNRLVLNRS</sequence>
<dbReference type="SUPFAM" id="SSF88659">
    <property type="entry name" value="Sigma3 and sigma4 domains of RNA polymerase sigma factors"/>
    <property type="match status" value="1"/>
</dbReference>
<dbReference type="CDD" id="cd06171">
    <property type="entry name" value="Sigma70_r4"/>
    <property type="match status" value="1"/>
</dbReference>
<evidence type="ECO:0000256" key="1">
    <source>
        <dbReference type="ARBA" id="ARBA00010641"/>
    </source>
</evidence>
<dbReference type="InterPro" id="IPR036388">
    <property type="entry name" value="WH-like_DNA-bd_sf"/>
</dbReference>
<keyword evidence="8" id="KW-1185">Reference proteome</keyword>
<keyword evidence="2" id="KW-0805">Transcription regulation</keyword>
<dbReference type="STRING" id="288992.SAMN04488522_102155"/>
<evidence type="ECO:0000256" key="3">
    <source>
        <dbReference type="ARBA" id="ARBA00023082"/>
    </source>
</evidence>
<gene>
    <name evidence="7" type="ORF">SAMN04488522_102155</name>
</gene>
<feature type="domain" description="RNA polymerase sigma factor 70 region 4 type 2" evidence="6">
    <location>
        <begin position="130"/>
        <end position="182"/>
    </location>
</feature>
<reference evidence="8" key="1">
    <citation type="submission" date="2016-11" db="EMBL/GenBank/DDBJ databases">
        <authorList>
            <person name="Varghese N."/>
            <person name="Submissions S."/>
        </authorList>
    </citation>
    <scope>NUCLEOTIDE SEQUENCE [LARGE SCALE GENOMIC DNA]</scope>
    <source>
        <strain evidence="8">DSM 16990</strain>
    </source>
</reference>
<evidence type="ECO:0000256" key="4">
    <source>
        <dbReference type="ARBA" id="ARBA00023163"/>
    </source>
</evidence>
<evidence type="ECO:0000313" key="8">
    <source>
        <dbReference type="Proteomes" id="UP000184287"/>
    </source>
</evidence>
<dbReference type="EMBL" id="FQUQ01000002">
    <property type="protein sequence ID" value="SHF12024.1"/>
    <property type="molecule type" value="Genomic_DNA"/>
</dbReference>
<organism evidence="7 8">
    <name type="scientific">Pedobacter caeni</name>
    <dbReference type="NCBI Taxonomy" id="288992"/>
    <lineage>
        <taxon>Bacteria</taxon>
        <taxon>Pseudomonadati</taxon>
        <taxon>Bacteroidota</taxon>
        <taxon>Sphingobacteriia</taxon>
        <taxon>Sphingobacteriales</taxon>
        <taxon>Sphingobacteriaceae</taxon>
        <taxon>Pedobacter</taxon>
    </lineage>
</organism>
<dbReference type="InterPro" id="IPR007627">
    <property type="entry name" value="RNA_pol_sigma70_r2"/>
</dbReference>
<dbReference type="NCBIfam" id="TIGR02937">
    <property type="entry name" value="sigma70-ECF"/>
    <property type="match status" value="1"/>
</dbReference>
<name>A0A1M4Z1S5_9SPHI</name>
<proteinExistence type="inferred from homology"/>
<dbReference type="NCBIfam" id="TIGR02985">
    <property type="entry name" value="Sig70_bacteroi1"/>
    <property type="match status" value="1"/>
</dbReference>
<dbReference type="InterPro" id="IPR013324">
    <property type="entry name" value="RNA_pol_sigma_r3/r4-like"/>
</dbReference>
<dbReference type="PANTHER" id="PTHR43133:SF46">
    <property type="entry name" value="RNA POLYMERASE SIGMA-70 FACTOR ECF SUBFAMILY"/>
    <property type="match status" value="1"/>
</dbReference>
<dbReference type="InterPro" id="IPR013325">
    <property type="entry name" value="RNA_pol_sigma_r2"/>
</dbReference>
<evidence type="ECO:0000313" key="7">
    <source>
        <dbReference type="EMBL" id="SHF12024.1"/>
    </source>
</evidence>
<dbReference type="Pfam" id="PF04542">
    <property type="entry name" value="Sigma70_r2"/>
    <property type="match status" value="1"/>
</dbReference>
<dbReference type="Proteomes" id="UP000184287">
    <property type="component" value="Unassembled WGS sequence"/>
</dbReference>
<dbReference type="InterPro" id="IPR039425">
    <property type="entry name" value="RNA_pol_sigma-70-like"/>
</dbReference>
<keyword evidence="3" id="KW-0731">Sigma factor</keyword>
<dbReference type="GO" id="GO:0016987">
    <property type="term" value="F:sigma factor activity"/>
    <property type="evidence" value="ECO:0007669"/>
    <property type="project" value="UniProtKB-KW"/>
</dbReference>